<dbReference type="InterPro" id="IPR011043">
    <property type="entry name" value="Gal_Oxase/kelch_b-propeller"/>
</dbReference>
<evidence type="ECO:0000256" key="6">
    <source>
        <dbReference type="ARBA" id="ARBA00022737"/>
    </source>
</evidence>
<dbReference type="InterPro" id="IPR000152">
    <property type="entry name" value="EGF-type_Asp/Asn_hydroxyl_site"/>
</dbReference>
<dbReference type="EMBL" id="OU963866">
    <property type="protein sequence ID" value="CAH0390198.1"/>
    <property type="molecule type" value="Genomic_DNA"/>
</dbReference>
<evidence type="ECO:0000256" key="1">
    <source>
        <dbReference type="ARBA" id="ARBA00004479"/>
    </source>
</evidence>
<dbReference type="CDD" id="cd00041">
    <property type="entry name" value="CUB"/>
    <property type="match status" value="1"/>
</dbReference>
<dbReference type="SUPFAM" id="SSF50965">
    <property type="entry name" value="Galactose oxidase, central domain"/>
    <property type="match status" value="1"/>
</dbReference>
<feature type="domain" description="Laminin EGF-like" evidence="19">
    <location>
        <begin position="2305"/>
        <end position="2353"/>
    </location>
</feature>
<dbReference type="InterPro" id="IPR000859">
    <property type="entry name" value="CUB_dom"/>
</dbReference>
<dbReference type="InterPro" id="IPR016201">
    <property type="entry name" value="PSI"/>
</dbReference>
<evidence type="ECO:0000256" key="12">
    <source>
        <dbReference type="ARBA" id="ARBA00023292"/>
    </source>
</evidence>
<dbReference type="SMART" id="SM00181">
    <property type="entry name" value="EGF"/>
    <property type="match status" value="10"/>
</dbReference>
<keyword evidence="12 14" id="KW-0424">Laminin EGF-like domain</keyword>
<comment type="subcellular location">
    <subcellularLocation>
        <location evidence="1">Membrane</location>
        <topology evidence="1">Single-pass type I membrane protein</topology>
    </subcellularLocation>
</comment>
<feature type="domain" description="Laminin EGF-like" evidence="19">
    <location>
        <begin position="1297"/>
        <end position="1347"/>
    </location>
</feature>
<evidence type="ECO:0000256" key="5">
    <source>
        <dbReference type="ARBA" id="ARBA00022729"/>
    </source>
</evidence>
<dbReference type="Pfam" id="PF24981">
    <property type="entry name" value="Beta-prop_ATRN-LZTR1"/>
    <property type="match status" value="2"/>
</dbReference>
<dbReference type="InterPro" id="IPR006652">
    <property type="entry name" value="Kelch_1"/>
</dbReference>
<keyword evidence="11" id="KW-0325">Glycoprotein</keyword>
<evidence type="ECO:0000256" key="11">
    <source>
        <dbReference type="ARBA" id="ARBA00023180"/>
    </source>
</evidence>
<dbReference type="FunFam" id="2.10.25.10:FF:000202">
    <property type="entry name" value="Multiple epidermal growth factor-like domains 8"/>
    <property type="match status" value="1"/>
</dbReference>
<dbReference type="SMART" id="SM00612">
    <property type="entry name" value="Kelch"/>
    <property type="match status" value="4"/>
</dbReference>
<feature type="domain" description="EGF-like" evidence="18">
    <location>
        <begin position="1174"/>
        <end position="1215"/>
    </location>
</feature>
<keyword evidence="5 16" id="KW-0732">Signal</keyword>
<dbReference type="SUPFAM" id="SSF117281">
    <property type="entry name" value="Kelch motif"/>
    <property type="match status" value="2"/>
</dbReference>
<dbReference type="InterPro" id="IPR001881">
    <property type="entry name" value="EGF-like_Ca-bd_dom"/>
</dbReference>
<dbReference type="PROSITE" id="PS00010">
    <property type="entry name" value="ASX_HYDROXYL"/>
    <property type="match status" value="2"/>
</dbReference>
<dbReference type="PROSITE" id="PS01187">
    <property type="entry name" value="EGF_CA"/>
    <property type="match status" value="1"/>
</dbReference>
<dbReference type="InterPro" id="IPR049883">
    <property type="entry name" value="NOTCH1_EGF-like"/>
</dbReference>
<dbReference type="GO" id="GO:0048731">
    <property type="term" value="P:system development"/>
    <property type="evidence" value="ECO:0007669"/>
    <property type="project" value="UniProtKB-ARBA"/>
</dbReference>
<dbReference type="PROSITE" id="PS00022">
    <property type="entry name" value="EGF_1"/>
    <property type="match status" value="1"/>
</dbReference>
<dbReference type="SUPFAM" id="SSF57196">
    <property type="entry name" value="EGF/Laminin"/>
    <property type="match status" value="4"/>
</dbReference>
<feature type="disulfide bond" evidence="14">
    <location>
        <begin position="1331"/>
        <end position="1345"/>
    </location>
</feature>
<dbReference type="PANTHER" id="PTHR46093:SF16">
    <property type="entry name" value="MULTIPLE EGF-LIKE-DOMAINS 8"/>
    <property type="match status" value="1"/>
</dbReference>
<name>A0A9P0AD80_BEMTA</name>
<organism evidence="20 21">
    <name type="scientific">Bemisia tabaci</name>
    <name type="common">Sweetpotato whitefly</name>
    <name type="synonym">Aleurodes tabaci</name>
    <dbReference type="NCBI Taxonomy" id="7038"/>
    <lineage>
        <taxon>Eukaryota</taxon>
        <taxon>Metazoa</taxon>
        <taxon>Ecdysozoa</taxon>
        <taxon>Arthropoda</taxon>
        <taxon>Hexapoda</taxon>
        <taxon>Insecta</taxon>
        <taxon>Pterygota</taxon>
        <taxon>Neoptera</taxon>
        <taxon>Paraneoptera</taxon>
        <taxon>Hemiptera</taxon>
        <taxon>Sternorrhyncha</taxon>
        <taxon>Aleyrodoidea</taxon>
        <taxon>Aleyrodidae</taxon>
        <taxon>Aleyrodinae</taxon>
        <taxon>Bemisia</taxon>
    </lineage>
</organism>
<keyword evidence="6" id="KW-0677">Repeat</keyword>
<dbReference type="GO" id="GO:0005509">
    <property type="term" value="F:calcium ion binding"/>
    <property type="evidence" value="ECO:0007669"/>
    <property type="project" value="InterPro"/>
</dbReference>
<keyword evidence="2" id="KW-0880">Kelch repeat</keyword>
<dbReference type="PROSITE" id="PS50026">
    <property type="entry name" value="EGF_3"/>
    <property type="match status" value="1"/>
</dbReference>
<keyword evidence="8 15" id="KW-1133">Transmembrane helix</keyword>
<accession>A0A9P0AD80</accession>
<dbReference type="PRINTS" id="PR00011">
    <property type="entry name" value="EGFLAMININ"/>
</dbReference>
<dbReference type="SMART" id="SM00180">
    <property type="entry name" value="EGF_Lam"/>
    <property type="match status" value="4"/>
</dbReference>
<protein>
    <recommendedName>
        <fullName evidence="22">Multiple epidermal growth factor-like domains protein 8</fullName>
    </recommendedName>
</protein>
<evidence type="ECO:0000256" key="13">
    <source>
        <dbReference type="PROSITE-ProRule" id="PRU00076"/>
    </source>
</evidence>
<dbReference type="PROSITE" id="PS01248">
    <property type="entry name" value="EGF_LAM_1"/>
    <property type="match status" value="1"/>
</dbReference>
<keyword evidence="9 15" id="KW-0472">Membrane</keyword>
<feature type="domain" description="CUB" evidence="17">
    <location>
        <begin position="30"/>
        <end position="142"/>
    </location>
</feature>
<dbReference type="InterPro" id="IPR056737">
    <property type="entry name" value="Beta-prop_ATRN-MKLN-like"/>
</dbReference>
<dbReference type="Pfam" id="PF00053">
    <property type="entry name" value="EGF_laminin"/>
    <property type="match status" value="2"/>
</dbReference>
<dbReference type="FunFam" id="2.10.25.10:FF:000191">
    <property type="entry name" value="Multiple epidermal growth factor-like domains 8"/>
    <property type="match status" value="1"/>
</dbReference>
<evidence type="ECO:0000256" key="2">
    <source>
        <dbReference type="ARBA" id="ARBA00022441"/>
    </source>
</evidence>
<evidence type="ECO:0000259" key="17">
    <source>
        <dbReference type="PROSITE" id="PS01180"/>
    </source>
</evidence>
<keyword evidence="7" id="KW-0106">Calcium</keyword>
<dbReference type="Pfam" id="PF07645">
    <property type="entry name" value="EGF_CA"/>
    <property type="match status" value="1"/>
</dbReference>
<keyword evidence="10 14" id="KW-1015">Disulfide bond</keyword>
<dbReference type="Pfam" id="PF23106">
    <property type="entry name" value="EGF_Teneurin"/>
    <property type="match status" value="1"/>
</dbReference>
<evidence type="ECO:0000256" key="14">
    <source>
        <dbReference type="PROSITE-ProRule" id="PRU00460"/>
    </source>
</evidence>
<dbReference type="InterPro" id="IPR035914">
    <property type="entry name" value="Sperma_CUB_dom_sf"/>
</dbReference>
<evidence type="ECO:0000256" key="9">
    <source>
        <dbReference type="ARBA" id="ARBA00023136"/>
    </source>
</evidence>
<evidence type="ECO:0000256" key="10">
    <source>
        <dbReference type="ARBA" id="ARBA00023157"/>
    </source>
</evidence>
<evidence type="ECO:0000259" key="18">
    <source>
        <dbReference type="PROSITE" id="PS50026"/>
    </source>
</evidence>
<feature type="transmembrane region" description="Helical" evidence="15">
    <location>
        <begin position="2680"/>
        <end position="2702"/>
    </location>
</feature>
<evidence type="ECO:0000256" key="4">
    <source>
        <dbReference type="ARBA" id="ARBA00022692"/>
    </source>
</evidence>
<evidence type="ECO:0008006" key="22">
    <source>
        <dbReference type="Google" id="ProtNLM"/>
    </source>
</evidence>
<keyword evidence="4 15" id="KW-0812">Transmembrane</keyword>
<dbReference type="InterPro" id="IPR018097">
    <property type="entry name" value="EGF_Ca-bd_CS"/>
</dbReference>
<evidence type="ECO:0000259" key="19">
    <source>
        <dbReference type="PROSITE" id="PS50027"/>
    </source>
</evidence>
<comment type="caution">
    <text evidence="13">Lacks conserved residue(s) required for the propagation of feature annotation.</text>
</comment>
<dbReference type="InterPro" id="IPR000742">
    <property type="entry name" value="EGF"/>
</dbReference>
<dbReference type="KEGG" id="btab:109036598"/>
<dbReference type="Gene3D" id="2.120.10.80">
    <property type="entry name" value="Kelch-type beta propeller"/>
    <property type="match status" value="3"/>
</dbReference>
<dbReference type="PROSITE" id="PS01186">
    <property type="entry name" value="EGF_2"/>
    <property type="match status" value="2"/>
</dbReference>
<dbReference type="Gene3D" id="2.60.120.290">
    <property type="entry name" value="Spermadhesin, CUB domain"/>
    <property type="match status" value="2"/>
</dbReference>
<proteinExistence type="predicted"/>
<evidence type="ECO:0000313" key="21">
    <source>
        <dbReference type="Proteomes" id="UP001152759"/>
    </source>
</evidence>
<keyword evidence="21" id="KW-1185">Reference proteome</keyword>
<dbReference type="InterPro" id="IPR015915">
    <property type="entry name" value="Kelch-typ_b-propeller"/>
</dbReference>
<dbReference type="Pfam" id="PF00431">
    <property type="entry name" value="CUB"/>
    <property type="match status" value="1"/>
</dbReference>
<reference evidence="20" key="1">
    <citation type="submission" date="2021-12" db="EMBL/GenBank/DDBJ databases">
        <authorList>
            <person name="King R."/>
        </authorList>
    </citation>
    <scope>NUCLEOTIDE SEQUENCE</scope>
</reference>
<gene>
    <name evidence="20" type="ORF">BEMITA_LOCUS8941</name>
</gene>
<dbReference type="SMART" id="SM00042">
    <property type="entry name" value="CUB"/>
    <property type="match status" value="2"/>
</dbReference>
<dbReference type="PROSITE" id="PS01180">
    <property type="entry name" value="CUB"/>
    <property type="match status" value="2"/>
</dbReference>
<dbReference type="InterPro" id="IPR002049">
    <property type="entry name" value="LE_dom"/>
</dbReference>
<feature type="disulfide bond" evidence="14">
    <location>
        <begin position="1319"/>
        <end position="1328"/>
    </location>
</feature>
<dbReference type="CDD" id="cd00054">
    <property type="entry name" value="EGF_CA"/>
    <property type="match status" value="1"/>
</dbReference>
<dbReference type="SMART" id="SM00179">
    <property type="entry name" value="EGF_CA"/>
    <property type="match status" value="2"/>
</dbReference>
<evidence type="ECO:0000256" key="7">
    <source>
        <dbReference type="ARBA" id="ARBA00022837"/>
    </source>
</evidence>
<dbReference type="GO" id="GO:0048513">
    <property type="term" value="P:animal organ development"/>
    <property type="evidence" value="ECO:0007669"/>
    <property type="project" value="UniProtKB-ARBA"/>
</dbReference>
<dbReference type="PANTHER" id="PTHR46093">
    <property type="entry name" value="ACYL-COA-BINDING DOMAIN-CONTAINING PROTEIN 5"/>
    <property type="match status" value="1"/>
</dbReference>
<evidence type="ECO:0000313" key="20">
    <source>
        <dbReference type="EMBL" id="CAH0390198.1"/>
    </source>
</evidence>
<dbReference type="InterPro" id="IPR056863">
    <property type="entry name" value="LMN_ATRN_NET-like_EGF"/>
</dbReference>
<dbReference type="Pfam" id="PF24973">
    <property type="entry name" value="EGF_LMN_ATRN"/>
    <property type="match status" value="2"/>
</dbReference>
<sequence>MKVVFTFNTISKVVIILCCCIIFTLQSGPCDKTRKVLTDSRGSISDGPPGTNYTQDSHCEWLIKAKDPQQFITLTFLSMSTECSYDYIYIYDGDSFNSTLLGSFSGKNEPEKITASSGYMLILLYSDTNYMLDGFTAEYIVTDCPNNCSEHGSCLHHSCFCDSKWTGPDCSKEACPDSCGKVYGHGECRGGQCHCNEGFTGMSCSLHHLNPVENRWHKLSDHGLKPRAYHSAVYVSETDSLYIFGGFNLNKILGDLMIFRLANNRWEDENGNVIENVSPKSPTLDPQELTAVFSKYGQGSVKNGFGLHPEAFALKFLATFNDSNTLNALYSSTQRSVIARVNQTSDHSGIPVLKPSPRYAHAAARYPGGFVLFGGKLKSGSVSNELWFYEVSEGKWSHRAQNSSFQPPGLARHTLTLGPDNNLYVVGGSMLHGYFSSAVYRIKLSSVGGDEQWEEIKPRGGKELDYRVTGHSTIYHARSQSLIIYGGIVTYAARFSKLSDRIYLFNLLSRHWTEVKYPRLELKDSYVPRERAFHTASLIGNYMVIFGGYTHRHNREEICYDNSLYLYHLGCHTWVSHDIFGNPDRDARYPKSQGVFSHGADVKNGNTLFIVGGYHGNVNSDLLAFVFPNTLTIRSPEHHNPEHLCARHHTLSECTADPECGWCSADEICYGRTIGINCTTNLQTTRCPGVCAGLTDCYSCLIHGAPASSQPSSVAHNLQLDSCIWCVQNAKCHHRNDNFGICGLQEDTPSQIAGWWGSKGTEVSNPKMCAGLDKRPGFTFLKYHHPANYSQPDMVMIINSTAVDISQGNQMTRTELSLGGEMVTRLQGFLKLPTTWNSAHEHVKLCVSHASATLKVIQLNTEQEIFEHLLGEIPNCNEVRWFADATVGPFLIDLQSHNTVAGPYLSDSRMELLHNKSHDSPKVFTFEYLAPYEKGTCNEYSNCMLCLSDALCAWCPHNNKCYARSTNETLECVNENGDWHHFTLLPSMCNNCSNYIDCESCTNTDLCEWWSDDARCDRRGRLFGAVIAATECPPACHTRKNCTQCLTGGRCVWCQATQECFLFSLYTSEYQFGLCREWKDRGYHGAVSSTSISGNASIHIPQCDACSQYTNCSTCLRTLGCGWCYDYDNPIQGVCIPGDFSRPHIQSCAVVVSAAHNVTVLEDEARWAYATCPDVDECAIGLHDCHEEAKCTNTHGSYTCQCRRGFIGDGKTSCTKTCYNKCINGYCSGAPAFVCQCDLGWTGPDCGTNCGCNNHSTCTRGVGICDECHDWTTGQFCQLCKAGSYGNATTLEGCRGCNCNGHGDTSLGVCDSTSGACFCQDNTEGENCDRCKKGYYGNPKRGGTCFYQCMARGMLSGKGPQGLGSRLAEMTAWESRQGLPSRECLWIISPNNSANQPAIIQLTIDPDITVSCGENSVYIYDGIPDFASTTGIHQRSDTLGVFCTQDIKYPVIVEAKSGNMTVHYKRGDGIEGFNATYTVLSCPDNCPNNRECRHGQCLCPQGMTGPLCSNSMCPNNCSAHLKQGVCDTVYGRCICSPNFGGTDCGSPITSSQLTFTELFSSEHIVDSLEHWRKMLPRFGHSLVTSRGQLWLFGGLSLSHGPLNDIRMFDTRNNTWMQVTIDSTNDANMPQGRYFHAAAIVQSQREIYVYGGLTQKESRQNRTLGDFWKFDLKNQRWTIEPEKDNFSPPPLAGHTLTLYKDGETESLIIIGGYSAKSGFLRSVWEYSLSENRWQRLNTTGIRSPAVYGHSTVFHSPTSSLYVFGGYLYDVNKTIVSDKMFVFYRPTNSWSVLPTFEEYPLKSHLPGPRFLHAAVTTDEYMLVFGGRLGPYQTSDSLLAYSYACNQWIRLLSKDVEIIGAIPRNTYAPAMTRDVESGVIYIMDGFSGTVRSTVTRITLPADLCQLWKNKEKCRLFLGCSYCAIVSTDINYCYSNMGVTVDPCQNHNGTLTTSNGVVCNAEWLTHRTCAQYTTCSQCLAQWPHEKRQVCKWCSNCGGKGHCVDDSSLCEKDSKCRQRAISNPTFCPENSCAASDCDDCMSLGNCLWTRQILLTMDSGSKLSAEPVFDWNCANQDLTERSSIKIKSGGQCPAKCSDHKSCDECLSSQGGEGGWHECRWSTGLNECISPTVQQMYCTGGTCGLVLSGGKSEHCPQACASYTQCATCLRHAHCGWCSLHRDNTTGQGVCTDGSLTSPASGPEKSTCDLLYYQQVEPKTSSAISEKDVFSWHYVSCPPENECLNNHHTCDNVSEECVDQERGFHCICGHGYKSNGVECVPVCSQGCVRGVCVKPNQCQCDFGYVGANCSIQCQCNGHSNCAGPDQLNKCLECHNNTVGPQCEKCKSYFVGDPTNNGECVPCVDYCNGHTHVCINDSITSFPFGPDGLEALLAEGPTMHARCVECANNTTGAKCDTCVEGFFRETDDLREPCRPCECHGHGSICDPVTGEKCNCQNNTESDPSCQANPRSNMKCWQLQCSKCRESFMGTPTNGHQCYKQMSVDLKFCLDTKLIEDCKMKPKPLYPGHSVFFVVQPRFMNVDIRLTVDVTQGSVDLYLSPRDDTFIVDINATSGAHSILFDPRFQRRGEDKDFIESDSSNLTNGNWYPNQPYSMLERSADSLATFITLNQRNTFLILKNLSDRLVLTLPHDRHDLGSTRFYLALVATGPPYQAAYGTVFFRQDQLHIDLFVFFSVFFSCFFLFLAGCVVGWKAKQAADLRRARRRHVVEMLHMAKRPFASVNLLLQSSRHSPNHRRRSRYRHPGGPVAIEPTEDGLAAVSTIFIRLPGGKNAPVRLALASSLIFLPRQNPVNSRPFLRRGTSHL</sequence>
<feature type="signal peptide" evidence="16">
    <location>
        <begin position="1"/>
        <end position="26"/>
    </location>
</feature>
<evidence type="ECO:0000256" key="15">
    <source>
        <dbReference type="SAM" id="Phobius"/>
    </source>
</evidence>
<feature type="disulfide bond" evidence="14">
    <location>
        <begin position="2325"/>
        <end position="2334"/>
    </location>
</feature>
<dbReference type="SMART" id="SM00423">
    <property type="entry name" value="PSI"/>
    <property type="match status" value="8"/>
</dbReference>
<feature type="disulfide bond" evidence="14">
    <location>
        <begin position="2337"/>
        <end position="2351"/>
    </location>
</feature>
<dbReference type="Proteomes" id="UP001152759">
    <property type="component" value="Chromosome 5"/>
</dbReference>
<feature type="chain" id="PRO_5040306557" description="Multiple epidermal growth factor-like domains protein 8" evidence="16">
    <location>
        <begin position="27"/>
        <end position="2815"/>
    </location>
</feature>
<dbReference type="PROSITE" id="PS50027">
    <property type="entry name" value="EGF_LAM_2"/>
    <property type="match status" value="2"/>
</dbReference>
<dbReference type="CDD" id="cd00055">
    <property type="entry name" value="EGF_Lam"/>
    <property type="match status" value="4"/>
</dbReference>
<evidence type="ECO:0000256" key="16">
    <source>
        <dbReference type="SAM" id="SignalP"/>
    </source>
</evidence>
<dbReference type="GO" id="GO:0016020">
    <property type="term" value="C:membrane"/>
    <property type="evidence" value="ECO:0007669"/>
    <property type="project" value="UniProtKB-SubCell"/>
</dbReference>
<dbReference type="Gene3D" id="2.10.25.10">
    <property type="entry name" value="Laminin"/>
    <property type="match status" value="8"/>
</dbReference>
<dbReference type="SUPFAM" id="SSF49854">
    <property type="entry name" value="Spermadhesin, CUB domain"/>
    <property type="match status" value="2"/>
</dbReference>
<evidence type="ECO:0000256" key="8">
    <source>
        <dbReference type="ARBA" id="ARBA00022989"/>
    </source>
</evidence>
<dbReference type="FunFam" id="2.60.120.290:FF:000023">
    <property type="entry name" value="Multiple epidermal growth factor-like domains 8"/>
    <property type="match status" value="1"/>
</dbReference>
<keyword evidence="3 13" id="KW-0245">EGF-like domain</keyword>
<evidence type="ECO:0000256" key="3">
    <source>
        <dbReference type="ARBA" id="ARBA00022536"/>
    </source>
</evidence>
<feature type="domain" description="CUB" evidence="17">
    <location>
        <begin position="1363"/>
        <end position="1480"/>
    </location>
</feature>